<organism evidence="11 12">
    <name type="scientific">Kocuria rhizophila</name>
    <dbReference type="NCBI Taxonomy" id="72000"/>
    <lineage>
        <taxon>Bacteria</taxon>
        <taxon>Bacillati</taxon>
        <taxon>Actinomycetota</taxon>
        <taxon>Actinomycetes</taxon>
        <taxon>Micrococcales</taxon>
        <taxon>Micrococcaceae</taxon>
        <taxon>Kocuria</taxon>
    </lineage>
</organism>
<keyword evidence="12" id="KW-1185">Reference proteome</keyword>
<evidence type="ECO:0000256" key="3">
    <source>
        <dbReference type="ARBA" id="ARBA00022618"/>
    </source>
</evidence>
<feature type="region of interest" description="Disordered" evidence="8">
    <location>
        <begin position="1"/>
        <end position="153"/>
    </location>
</feature>
<evidence type="ECO:0000313" key="11">
    <source>
        <dbReference type="EMBL" id="TFI02020.1"/>
    </source>
</evidence>
<evidence type="ECO:0000256" key="4">
    <source>
        <dbReference type="ARBA" id="ARBA00022692"/>
    </source>
</evidence>
<evidence type="ECO:0000256" key="7">
    <source>
        <dbReference type="ARBA" id="ARBA00023306"/>
    </source>
</evidence>
<dbReference type="RefSeq" id="WP_135010494.1">
    <property type="nucleotide sequence ID" value="NZ_CAJFZU010000005.1"/>
</dbReference>
<reference evidence="11 12" key="1">
    <citation type="submission" date="2019-03" db="EMBL/GenBank/DDBJ databases">
        <title>Genome Sequencing and Assembly of Various Microbes Isolated from Alder Root Nodule.</title>
        <authorList>
            <person name="Swanson E."/>
            <person name="Sevigny J.L."/>
            <person name="Pesce C."/>
            <person name="Davis I."/>
            <person name="Kleiner V."/>
            <person name="Tisa L."/>
        </authorList>
    </citation>
    <scope>NUCLEOTIDE SEQUENCE [LARGE SCALE GENOMIC DNA]</scope>
    <source>
        <strain evidence="11 12">4R-31</strain>
    </source>
</reference>
<dbReference type="GO" id="GO:0005886">
    <property type="term" value="C:plasma membrane"/>
    <property type="evidence" value="ECO:0007669"/>
    <property type="project" value="TreeGrafter"/>
</dbReference>
<feature type="transmembrane region" description="Helical" evidence="9">
    <location>
        <begin position="162"/>
        <end position="186"/>
    </location>
</feature>
<dbReference type="InterPro" id="IPR034746">
    <property type="entry name" value="POTRA"/>
</dbReference>
<dbReference type="InterPro" id="IPR005548">
    <property type="entry name" value="Cell_div_FtsQ/DivIB_C"/>
</dbReference>
<dbReference type="PANTHER" id="PTHR37820:SF1">
    <property type="entry name" value="CELL DIVISION PROTEIN FTSQ"/>
    <property type="match status" value="1"/>
</dbReference>
<keyword evidence="4 9" id="KW-0812">Transmembrane</keyword>
<evidence type="ECO:0000256" key="2">
    <source>
        <dbReference type="ARBA" id="ARBA00022475"/>
    </source>
</evidence>
<dbReference type="Pfam" id="PF03799">
    <property type="entry name" value="FtsQ_DivIB_C"/>
    <property type="match status" value="1"/>
</dbReference>
<keyword evidence="6 9" id="KW-0472">Membrane</keyword>
<dbReference type="PROSITE" id="PS51779">
    <property type="entry name" value="POTRA"/>
    <property type="match status" value="1"/>
</dbReference>
<dbReference type="EMBL" id="SPNK01000004">
    <property type="protein sequence ID" value="TFI02020.1"/>
    <property type="molecule type" value="Genomic_DNA"/>
</dbReference>
<keyword evidence="5 9" id="KW-1133">Transmembrane helix</keyword>
<proteinExistence type="predicted"/>
<comment type="caution">
    <text evidence="11">The sequence shown here is derived from an EMBL/GenBank/DDBJ whole genome shotgun (WGS) entry which is preliminary data.</text>
</comment>
<accession>A0AAX2SFK3</accession>
<dbReference type="InterPro" id="IPR050487">
    <property type="entry name" value="FtsQ_DivIB"/>
</dbReference>
<protein>
    <submittedName>
        <fullName evidence="11">FtsQ-type POTRA domain-containing protein</fullName>
    </submittedName>
</protein>
<keyword evidence="3" id="KW-0132">Cell division</keyword>
<dbReference type="GO" id="GO:0051301">
    <property type="term" value="P:cell division"/>
    <property type="evidence" value="ECO:0007669"/>
    <property type="project" value="UniProtKB-KW"/>
</dbReference>
<feature type="domain" description="POTRA" evidence="10">
    <location>
        <begin position="185"/>
        <end position="253"/>
    </location>
</feature>
<evidence type="ECO:0000256" key="6">
    <source>
        <dbReference type="ARBA" id="ARBA00023136"/>
    </source>
</evidence>
<dbReference type="InterPro" id="IPR013685">
    <property type="entry name" value="POTRA_FtsQ_type"/>
</dbReference>
<evidence type="ECO:0000256" key="5">
    <source>
        <dbReference type="ARBA" id="ARBA00022989"/>
    </source>
</evidence>
<name>A0AAX2SFK3_KOCRH</name>
<evidence type="ECO:0000256" key="8">
    <source>
        <dbReference type="SAM" id="MobiDB-lite"/>
    </source>
</evidence>
<dbReference type="PANTHER" id="PTHR37820">
    <property type="entry name" value="CELL DIVISION PROTEIN DIVIB"/>
    <property type="match status" value="1"/>
</dbReference>
<comment type="subcellular location">
    <subcellularLocation>
        <location evidence="1">Membrane</location>
    </subcellularLocation>
</comment>
<keyword evidence="2" id="KW-1003">Cell membrane</keyword>
<evidence type="ECO:0000256" key="9">
    <source>
        <dbReference type="SAM" id="Phobius"/>
    </source>
</evidence>
<dbReference type="AlphaFoldDB" id="A0AAX2SFK3"/>
<dbReference type="Proteomes" id="UP000298017">
    <property type="component" value="Unassembled WGS sequence"/>
</dbReference>
<evidence type="ECO:0000256" key="1">
    <source>
        <dbReference type="ARBA" id="ARBA00004370"/>
    </source>
</evidence>
<sequence length="381" mass="39551">MTRSVPPHQPSFDGCAGASGDGDTPVSPRDAVRAPGTGSTAVGSHPRPASAGRSGDGTGTAGSAGHDAARGTSAGTGTNEQDELPLVRVNDESKVTRVDTGQLEAVPEAGGRFSSWRARRRAAREEGAGQIGDAPGTEEDPDGTTVVRLPRSAHQRRRRRRLVTLLVSLLALIALVLVVFFSPLFATRTIDVQGATLTDPQKVEEALSGFQGVPMTRISKQDVKDSMGDVPQVKSVDVAFQPPHTISVQLHERVGIAAVEDGSSVVLVDSEGKPLSSVPAERRPDVPLVAGGTKVLSTPQFQAISEVLATLPADVLARLESASAPSGSTVELSMKDGPTVVWGDARDSDVKAQVVATLMNSEAASRSAVVDVSAPLHPVVK</sequence>
<gene>
    <name evidence="11" type="ORF">E4P33_05640</name>
</gene>
<evidence type="ECO:0000259" key="10">
    <source>
        <dbReference type="PROSITE" id="PS51779"/>
    </source>
</evidence>
<dbReference type="Gene3D" id="3.10.20.310">
    <property type="entry name" value="membrane protein fhac"/>
    <property type="match status" value="1"/>
</dbReference>
<keyword evidence="7" id="KW-0131">Cell cycle</keyword>
<dbReference type="Pfam" id="PF08478">
    <property type="entry name" value="POTRA_1"/>
    <property type="match status" value="1"/>
</dbReference>
<evidence type="ECO:0000313" key="12">
    <source>
        <dbReference type="Proteomes" id="UP000298017"/>
    </source>
</evidence>